<name>D8RNF7_SELML</name>
<gene>
    <name evidence="2" type="ORF">SELMODRAFT_413126</name>
</gene>
<proteinExistence type="predicted"/>
<sequence length="177" mass="20262">MDAASGVPKEFRAQELAQLLWSFGSWLNLWILSWTHRLFSKNKVLWSSVKNSSKKNLSPGSYRSSSSRASRGRMLFSANPKLYQVVLAFKWEGKHLQLGRIEKLGKGEKLSQVHFFLAKGYREVLGDLLGHTVLKHRLVEAAEWKIISASYAEWENLQGESGHLTSYKRLWLLTSVK</sequence>
<dbReference type="Proteomes" id="UP000001514">
    <property type="component" value="Unassembled WGS sequence"/>
</dbReference>
<evidence type="ECO:0000313" key="3">
    <source>
        <dbReference type="Proteomes" id="UP000001514"/>
    </source>
</evidence>
<organism evidence="3">
    <name type="scientific">Selaginella moellendorffii</name>
    <name type="common">Spikemoss</name>
    <dbReference type="NCBI Taxonomy" id="88036"/>
    <lineage>
        <taxon>Eukaryota</taxon>
        <taxon>Viridiplantae</taxon>
        <taxon>Streptophyta</taxon>
        <taxon>Embryophyta</taxon>
        <taxon>Tracheophyta</taxon>
        <taxon>Lycopodiopsida</taxon>
        <taxon>Selaginellales</taxon>
        <taxon>Selaginellaceae</taxon>
        <taxon>Selaginella</taxon>
    </lineage>
</organism>
<dbReference type="Gramene" id="EFJ26717">
    <property type="protein sequence ID" value="EFJ26717"/>
    <property type="gene ID" value="SELMODRAFT_413126"/>
</dbReference>
<protein>
    <recommendedName>
        <fullName evidence="1">RAP domain-containing protein</fullName>
    </recommendedName>
</protein>
<dbReference type="EMBL" id="GL377584">
    <property type="protein sequence ID" value="EFJ26717.1"/>
    <property type="molecule type" value="Genomic_DNA"/>
</dbReference>
<dbReference type="InterPro" id="IPR013584">
    <property type="entry name" value="RAP"/>
</dbReference>
<dbReference type="AlphaFoldDB" id="D8RNF7"/>
<reference evidence="2 3" key="1">
    <citation type="journal article" date="2011" name="Science">
        <title>The Selaginella genome identifies genetic changes associated with the evolution of vascular plants.</title>
        <authorList>
            <person name="Banks J.A."/>
            <person name="Nishiyama T."/>
            <person name="Hasebe M."/>
            <person name="Bowman J.L."/>
            <person name="Gribskov M."/>
            <person name="dePamphilis C."/>
            <person name="Albert V.A."/>
            <person name="Aono N."/>
            <person name="Aoyama T."/>
            <person name="Ambrose B.A."/>
            <person name="Ashton N.W."/>
            <person name="Axtell M.J."/>
            <person name="Barker E."/>
            <person name="Barker M.S."/>
            <person name="Bennetzen J.L."/>
            <person name="Bonawitz N.D."/>
            <person name="Chapple C."/>
            <person name="Cheng C."/>
            <person name="Correa L.G."/>
            <person name="Dacre M."/>
            <person name="DeBarry J."/>
            <person name="Dreyer I."/>
            <person name="Elias M."/>
            <person name="Engstrom E.M."/>
            <person name="Estelle M."/>
            <person name="Feng L."/>
            <person name="Finet C."/>
            <person name="Floyd S.K."/>
            <person name="Frommer W.B."/>
            <person name="Fujita T."/>
            <person name="Gramzow L."/>
            <person name="Gutensohn M."/>
            <person name="Harholt J."/>
            <person name="Hattori M."/>
            <person name="Heyl A."/>
            <person name="Hirai T."/>
            <person name="Hiwatashi Y."/>
            <person name="Ishikawa M."/>
            <person name="Iwata M."/>
            <person name="Karol K.G."/>
            <person name="Koehler B."/>
            <person name="Kolukisaoglu U."/>
            <person name="Kubo M."/>
            <person name="Kurata T."/>
            <person name="Lalonde S."/>
            <person name="Li K."/>
            <person name="Li Y."/>
            <person name="Litt A."/>
            <person name="Lyons E."/>
            <person name="Manning G."/>
            <person name="Maruyama T."/>
            <person name="Michael T.P."/>
            <person name="Mikami K."/>
            <person name="Miyazaki S."/>
            <person name="Morinaga S."/>
            <person name="Murata T."/>
            <person name="Mueller-Roeber B."/>
            <person name="Nelson D.R."/>
            <person name="Obara M."/>
            <person name="Oguri Y."/>
            <person name="Olmstead R.G."/>
            <person name="Onodera N."/>
            <person name="Petersen B.L."/>
            <person name="Pils B."/>
            <person name="Prigge M."/>
            <person name="Rensing S.A."/>
            <person name="Riano-Pachon D.M."/>
            <person name="Roberts A.W."/>
            <person name="Sato Y."/>
            <person name="Scheller H.V."/>
            <person name="Schulz B."/>
            <person name="Schulz C."/>
            <person name="Shakirov E.V."/>
            <person name="Shibagaki N."/>
            <person name="Shinohara N."/>
            <person name="Shippen D.E."/>
            <person name="Soerensen I."/>
            <person name="Sotooka R."/>
            <person name="Sugimoto N."/>
            <person name="Sugita M."/>
            <person name="Sumikawa N."/>
            <person name="Tanurdzic M."/>
            <person name="Theissen G."/>
            <person name="Ulvskov P."/>
            <person name="Wakazuki S."/>
            <person name="Weng J.K."/>
            <person name="Willats W.W."/>
            <person name="Wipf D."/>
            <person name="Wolf P.G."/>
            <person name="Yang L."/>
            <person name="Zimmer A.D."/>
            <person name="Zhu Q."/>
            <person name="Mitros T."/>
            <person name="Hellsten U."/>
            <person name="Loque D."/>
            <person name="Otillar R."/>
            <person name="Salamov A."/>
            <person name="Schmutz J."/>
            <person name="Shapiro H."/>
            <person name="Lindquist E."/>
            <person name="Lucas S."/>
            <person name="Rokhsar D."/>
            <person name="Grigoriev I.V."/>
        </authorList>
    </citation>
    <scope>NUCLEOTIDE SEQUENCE [LARGE SCALE GENOMIC DNA]</scope>
</reference>
<evidence type="ECO:0000259" key="1">
    <source>
        <dbReference type="Pfam" id="PF08373"/>
    </source>
</evidence>
<feature type="domain" description="RAP" evidence="1">
    <location>
        <begin position="114"/>
        <end position="160"/>
    </location>
</feature>
<keyword evidence="3" id="KW-1185">Reference proteome</keyword>
<dbReference type="KEGG" id="smo:SELMODRAFT_413126"/>
<accession>D8RNF7</accession>
<evidence type="ECO:0000313" key="2">
    <source>
        <dbReference type="EMBL" id="EFJ26717.1"/>
    </source>
</evidence>
<dbReference type="InParanoid" id="D8RNF7"/>
<dbReference type="Pfam" id="PF08373">
    <property type="entry name" value="RAP"/>
    <property type="match status" value="1"/>
</dbReference>
<dbReference type="HOGENOM" id="CLU_1520370_0_0_1"/>